<dbReference type="PROSITE" id="PS51294">
    <property type="entry name" value="HTH_MYB"/>
    <property type="match status" value="3"/>
</dbReference>
<feature type="region of interest" description="Disordered" evidence="7">
    <location>
        <begin position="1087"/>
        <end position="1137"/>
    </location>
</feature>
<evidence type="ECO:0000256" key="3">
    <source>
        <dbReference type="ARBA" id="ARBA00023125"/>
    </source>
</evidence>
<sequence length="1370" mass="152716">MSPQPEEDEERDLSGSDDDVFDEDMEALRRACMISGTNPDDLHTRSSSPAAAADDAGGFNSDYEENDIGDDDEDLELLRNLKNRFSIPSDANEPLWMKPLSSLPPATSDDEEDDDFETLRAIQRRFAAYDNDALKNSSENTEKQEQVDASYMSVQKKSSDDAFVDTFDVCKGLSVSDYACQTTRHLGDLLEEQPSKSIEWYHRDSSKPSMSQPSYSSFPQSAKVFMDAIKKNRSFQKFLRTKLLQIEAKLEENKKLKERVKILKDFQVNCKRRTGRALSQKKDSRVQLISAKKSSTSKDSKVHDKKFPAMFYGPVENSHVANYRMALTKLPLSLDRKKWSEVERKNLEKGIRQQFQEKALQIMMDQLSGTGESCGDLIDIDNILLSIKDLDITPENIREFLPKVNWEQLASMYVVGRSGAECEARWLNFEDPLLNCNLWTAQEDKNLLFLVQKKGISNWFDIAVSLGTNRTPFQCLTRYQRSLNVSILKREWTKDEDAKLRFAVETYGEGDWQSVASVLEGWTGTQCSNRWKKSLHPTREKVGRWTADEDKRLTVAQMLFGPRNWKKTAQFVPGRTEVQCRERWVNSLDPSLNWDKWTEEEDAKLTAAIEEHGHCWSKVAAALPRRTDNMCRRRWKRLSPHEVPLLQAARKMQKAALIGNFVDRESERPALGPSDFCPLPMITSSGKVNHCENQTGKSRGQKSGKKRIISFCKVKKKRSKKSTENAQTGTEEGLPTNNHDEVETFDGREATTGQGSENNNLTKPGQDHPSSPLIGSENGKGLAGPDSKKKKRARKPRSTKKEPDEVAECLPLQPESLNITSNGDGIEPLAEADTTLTGRRGGMENAQTGKGLAGPDGKRKKRACKPRSTKKEPDEVTKCLPLQPENLNITSNGDAIKLLAEVDTTLMGRRGGTENAQTGTEEGLAKNGLENSNLTKPGQDQPSSPMIGSENGKGLAGPDGKRKKRSRKPRSTRKELTEPDEVMECLPLQPESLNITSNGDGIEPLAESNATLTEIRRVPKRKYSRNTRTTNLEEPQSTTVSSGKSLPTGTTADVKLQHNGSSCMDSTQLLVTNGDNIVTLGGNEKMASKKNTRNKQCCKRKKGSEPAGVLEDVVPVPSQDNELKKAEPRGTSCLDQNLGTADNDMPLFCFLSKKPKRRKLQVDDCQNNEVFPLLFVQNESELLPEGVDPLHDGNEMPSLMQDDELTCCDGGTSEKFSSCDTKSSPLTEEYSVLPTDDEPGIENLVGGLRVVCEELVEEKVSVDAQSGHGSDDISLASFVQKKSNEEPGTRACPPSSLIRGSQLLSKRVNQLHDGDYASSVPSGLDQVTGPEVAFEKQEREPADDEGFGDMTLSCFLRNRSRMRRLQSTKK</sequence>
<dbReference type="InterPro" id="IPR009057">
    <property type="entry name" value="Homeodomain-like_sf"/>
</dbReference>
<feature type="region of interest" description="Disordered" evidence="7">
    <location>
        <begin position="904"/>
        <end position="1051"/>
    </location>
</feature>
<feature type="compositionally biased region" description="Polar residues" evidence="7">
    <location>
        <begin position="929"/>
        <end position="946"/>
    </location>
</feature>
<feature type="region of interest" description="Disordered" evidence="7">
    <location>
        <begin position="685"/>
        <end position="879"/>
    </location>
</feature>
<dbReference type="Pfam" id="PF00249">
    <property type="entry name" value="Myb_DNA-binding"/>
    <property type="match status" value="2"/>
</dbReference>
<feature type="compositionally biased region" description="Basic and acidic residues" evidence="7">
    <location>
        <begin position="738"/>
        <end position="749"/>
    </location>
</feature>
<feature type="domain" description="HTH myb-type" evidence="9">
    <location>
        <begin position="484"/>
        <end position="539"/>
    </location>
</feature>
<protein>
    <recommendedName>
        <fullName evidence="12">Myb-like protein L</fullName>
    </recommendedName>
</protein>
<dbReference type="SMART" id="SM00717">
    <property type="entry name" value="SANT"/>
    <property type="match status" value="5"/>
</dbReference>
<name>A0AA88D8Z8_FICCA</name>
<keyword evidence="6" id="KW-0175">Coiled coil</keyword>
<evidence type="ECO:0008006" key="12">
    <source>
        <dbReference type="Google" id="ProtNLM"/>
    </source>
</evidence>
<evidence type="ECO:0000259" key="9">
    <source>
        <dbReference type="PROSITE" id="PS51294"/>
    </source>
</evidence>
<evidence type="ECO:0000256" key="6">
    <source>
        <dbReference type="SAM" id="Coils"/>
    </source>
</evidence>
<keyword evidence="5" id="KW-0539">Nucleus</keyword>
<feature type="compositionally biased region" description="Basic residues" evidence="7">
    <location>
        <begin position="961"/>
        <end position="971"/>
    </location>
</feature>
<feature type="compositionally biased region" description="Basic residues" evidence="7">
    <location>
        <begin position="1088"/>
        <end position="1102"/>
    </location>
</feature>
<dbReference type="GO" id="GO:0001006">
    <property type="term" value="F:RNA polymerase III type 3 promoter sequence-specific DNA binding"/>
    <property type="evidence" value="ECO:0007669"/>
    <property type="project" value="TreeGrafter"/>
</dbReference>
<feature type="compositionally biased region" description="Basic residues" evidence="7">
    <location>
        <begin position="858"/>
        <end position="868"/>
    </location>
</feature>
<feature type="compositionally biased region" description="Basic residues" evidence="7">
    <location>
        <begin position="699"/>
        <end position="720"/>
    </location>
</feature>
<dbReference type="SUPFAM" id="SSF46689">
    <property type="entry name" value="Homeodomain-like"/>
    <property type="match status" value="3"/>
</dbReference>
<dbReference type="PROSITE" id="PS50090">
    <property type="entry name" value="MYB_LIKE"/>
    <property type="match status" value="4"/>
</dbReference>
<dbReference type="EMBL" id="BTGU01000022">
    <property type="protein sequence ID" value="GMN46287.1"/>
    <property type="molecule type" value="Genomic_DNA"/>
</dbReference>
<dbReference type="GO" id="GO:0000978">
    <property type="term" value="F:RNA polymerase II cis-regulatory region sequence-specific DNA binding"/>
    <property type="evidence" value="ECO:0007669"/>
    <property type="project" value="TreeGrafter"/>
</dbReference>
<evidence type="ECO:0000259" key="8">
    <source>
        <dbReference type="PROSITE" id="PS50090"/>
    </source>
</evidence>
<accession>A0AA88D8Z8</accession>
<feature type="domain" description="HTH myb-type" evidence="9">
    <location>
        <begin position="589"/>
        <end position="643"/>
    </location>
</feature>
<feature type="coiled-coil region" evidence="6">
    <location>
        <begin position="239"/>
        <end position="266"/>
    </location>
</feature>
<evidence type="ECO:0000256" key="2">
    <source>
        <dbReference type="ARBA" id="ARBA00023015"/>
    </source>
</evidence>
<feature type="compositionally biased region" description="Acidic residues" evidence="7">
    <location>
        <begin position="1"/>
        <end position="25"/>
    </location>
</feature>
<keyword evidence="2" id="KW-0805">Transcription regulation</keyword>
<feature type="compositionally biased region" description="Polar residues" evidence="7">
    <location>
        <begin position="685"/>
        <end position="695"/>
    </location>
</feature>
<keyword evidence="4" id="KW-0804">Transcription</keyword>
<feature type="region of interest" description="Disordered" evidence="7">
    <location>
        <begin position="89"/>
        <end position="112"/>
    </location>
</feature>
<dbReference type="Gene3D" id="1.10.10.60">
    <property type="entry name" value="Homeodomain-like"/>
    <property type="match status" value="4"/>
</dbReference>
<feature type="domain" description="Myb-like" evidence="8">
    <location>
        <begin position="589"/>
        <end position="639"/>
    </location>
</feature>
<gene>
    <name evidence="10" type="ORF">TIFTF001_015466</name>
</gene>
<dbReference type="GO" id="GO:0042796">
    <property type="term" value="P:snRNA transcription by RNA polymerase III"/>
    <property type="evidence" value="ECO:0007669"/>
    <property type="project" value="TreeGrafter"/>
</dbReference>
<proteinExistence type="predicted"/>
<evidence type="ECO:0000313" key="10">
    <source>
        <dbReference type="EMBL" id="GMN46287.1"/>
    </source>
</evidence>
<evidence type="ECO:0000256" key="7">
    <source>
        <dbReference type="SAM" id="MobiDB-lite"/>
    </source>
</evidence>
<organism evidence="10 11">
    <name type="scientific">Ficus carica</name>
    <name type="common">Common fig</name>
    <dbReference type="NCBI Taxonomy" id="3494"/>
    <lineage>
        <taxon>Eukaryota</taxon>
        <taxon>Viridiplantae</taxon>
        <taxon>Streptophyta</taxon>
        <taxon>Embryophyta</taxon>
        <taxon>Tracheophyta</taxon>
        <taxon>Spermatophyta</taxon>
        <taxon>Magnoliopsida</taxon>
        <taxon>eudicotyledons</taxon>
        <taxon>Gunneridae</taxon>
        <taxon>Pentapetalae</taxon>
        <taxon>rosids</taxon>
        <taxon>fabids</taxon>
        <taxon>Rosales</taxon>
        <taxon>Moraceae</taxon>
        <taxon>Ficeae</taxon>
        <taxon>Ficus</taxon>
    </lineage>
</organism>
<dbReference type="InterPro" id="IPR051575">
    <property type="entry name" value="Myb-like_DNA-bd"/>
</dbReference>
<dbReference type="InterPro" id="IPR001005">
    <property type="entry name" value="SANT/Myb"/>
</dbReference>
<feature type="region of interest" description="Disordered" evidence="7">
    <location>
        <begin position="133"/>
        <end position="152"/>
    </location>
</feature>
<evidence type="ECO:0000256" key="4">
    <source>
        <dbReference type="ARBA" id="ARBA00023163"/>
    </source>
</evidence>
<feature type="compositionally biased region" description="Acidic residues" evidence="7">
    <location>
        <begin position="62"/>
        <end position="74"/>
    </location>
</feature>
<feature type="domain" description="HTH myb-type" evidence="9">
    <location>
        <begin position="543"/>
        <end position="584"/>
    </location>
</feature>
<dbReference type="PANTHER" id="PTHR46621:SF1">
    <property type="entry name" value="SNRNA-ACTIVATING PROTEIN COMPLEX SUBUNIT 4"/>
    <property type="match status" value="1"/>
</dbReference>
<dbReference type="Pfam" id="PF13921">
    <property type="entry name" value="Myb_DNA-bind_6"/>
    <property type="match status" value="1"/>
</dbReference>
<evidence type="ECO:0000256" key="5">
    <source>
        <dbReference type="ARBA" id="ARBA00023242"/>
    </source>
</evidence>
<reference evidence="10" key="1">
    <citation type="submission" date="2023-07" db="EMBL/GenBank/DDBJ databases">
        <title>draft genome sequence of fig (Ficus carica).</title>
        <authorList>
            <person name="Takahashi T."/>
            <person name="Nishimura K."/>
        </authorList>
    </citation>
    <scope>NUCLEOTIDE SEQUENCE</scope>
</reference>
<comment type="caution">
    <text evidence="10">The sequence shown here is derived from an EMBL/GenBank/DDBJ whole genome shotgun (WGS) entry which is preliminary data.</text>
</comment>
<evidence type="ECO:0000313" key="11">
    <source>
        <dbReference type="Proteomes" id="UP001187192"/>
    </source>
</evidence>
<evidence type="ECO:0000256" key="1">
    <source>
        <dbReference type="ARBA" id="ARBA00004123"/>
    </source>
</evidence>
<comment type="subcellular location">
    <subcellularLocation>
        <location evidence="1">Nucleus</location>
    </subcellularLocation>
</comment>
<dbReference type="InterPro" id="IPR017930">
    <property type="entry name" value="Myb_dom"/>
</dbReference>
<feature type="domain" description="Myb-like" evidence="8">
    <location>
        <begin position="484"/>
        <end position="535"/>
    </location>
</feature>
<dbReference type="Proteomes" id="UP001187192">
    <property type="component" value="Unassembled WGS sequence"/>
</dbReference>
<feature type="region of interest" description="Disordered" evidence="7">
    <location>
        <begin position="1"/>
        <end position="74"/>
    </location>
</feature>
<dbReference type="GO" id="GO:0042795">
    <property type="term" value="P:snRNA transcription by RNA polymerase II"/>
    <property type="evidence" value="ECO:0007669"/>
    <property type="project" value="TreeGrafter"/>
</dbReference>
<dbReference type="GO" id="GO:0019185">
    <property type="term" value="C:snRNA-activating protein complex"/>
    <property type="evidence" value="ECO:0007669"/>
    <property type="project" value="TreeGrafter"/>
</dbReference>
<dbReference type="CDD" id="cd00167">
    <property type="entry name" value="SANT"/>
    <property type="match status" value="4"/>
</dbReference>
<keyword evidence="11" id="KW-1185">Reference proteome</keyword>
<feature type="compositionally biased region" description="Basic residues" evidence="7">
    <location>
        <begin position="788"/>
        <end position="798"/>
    </location>
</feature>
<feature type="domain" description="Myb-like" evidence="8">
    <location>
        <begin position="537"/>
        <end position="588"/>
    </location>
</feature>
<feature type="compositionally biased region" description="Polar residues" evidence="7">
    <location>
        <begin position="751"/>
        <end position="763"/>
    </location>
</feature>
<feature type="domain" description="Myb-like" evidence="8">
    <location>
        <begin position="431"/>
        <end position="483"/>
    </location>
</feature>
<keyword evidence="3" id="KW-0238">DNA-binding</keyword>
<dbReference type="GO" id="GO:0005634">
    <property type="term" value="C:nucleus"/>
    <property type="evidence" value="ECO:0007669"/>
    <property type="project" value="UniProtKB-SubCell"/>
</dbReference>
<feature type="compositionally biased region" description="Polar residues" evidence="7">
    <location>
        <begin position="1026"/>
        <end position="1051"/>
    </location>
</feature>
<dbReference type="PANTHER" id="PTHR46621">
    <property type="entry name" value="SNRNA-ACTIVATING PROTEIN COMPLEX SUBUNIT 4"/>
    <property type="match status" value="1"/>
</dbReference>